<feature type="compositionally biased region" description="Low complexity" evidence="1">
    <location>
        <begin position="182"/>
        <end position="191"/>
    </location>
</feature>
<accession>A0A1M5GDG0</accession>
<feature type="compositionally biased region" description="Low complexity" evidence="1">
    <location>
        <begin position="206"/>
        <end position="221"/>
    </location>
</feature>
<keyword evidence="3" id="KW-1185">Reference proteome</keyword>
<feature type="compositionally biased region" description="Pro residues" evidence="1">
    <location>
        <begin position="192"/>
        <end position="205"/>
    </location>
</feature>
<feature type="region of interest" description="Disordered" evidence="1">
    <location>
        <begin position="176"/>
        <end position="227"/>
    </location>
</feature>
<dbReference type="AlphaFoldDB" id="A0A1M5GDG0"/>
<gene>
    <name evidence="2" type="ORF">SAMN05444320_10665</name>
</gene>
<evidence type="ECO:0008006" key="4">
    <source>
        <dbReference type="Google" id="ProtNLM"/>
    </source>
</evidence>
<dbReference type="STRING" id="2017.SAMN05444320_10665"/>
<dbReference type="Proteomes" id="UP000184501">
    <property type="component" value="Unassembled WGS sequence"/>
</dbReference>
<sequence length="227" mass="23103">MRGVRGGVVAAVVVAAGLGVAVAMTGCTPAPALRVEGSAPSSSAARPSAVSLDPTDIRTVDLRSVILADPGVGPLVKQAVLTCHTCGQENPTYVDLTGDHVEDVVVVIRQPERKDVAALFVYSFQRGEIRQIFSFYGNEDISARESGGDLVVRHRSGAEVVRARWDGVLLSVVESSDGRLRPTGPASTAPGPVGPGPTAPGPVGPGPSASAPPSSSAKGPTVKGPSR</sequence>
<dbReference type="OrthoDB" id="3824278at2"/>
<dbReference type="PROSITE" id="PS51257">
    <property type="entry name" value="PROKAR_LIPOPROTEIN"/>
    <property type="match status" value="1"/>
</dbReference>
<name>A0A1M5GDG0_STRHI</name>
<protein>
    <recommendedName>
        <fullName evidence="4">Lipoprotein</fullName>
    </recommendedName>
</protein>
<evidence type="ECO:0000256" key="1">
    <source>
        <dbReference type="SAM" id="MobiDB-lite"/>
    </source>
</evidence>
<proteinExistence type="predicted"/>
<reference evidence="2 3" key="1">
    <citation type="submission" date="2016-11" db="EMBL/GenBank/DDBJ databases">
        <authorList>
            <person name="Jaros S."/>
            <person name="Januszkiewicz K."/>
            <person name="Wedrychowicz H."/>
        </authorList>
    </citation>
    <scope>NUCLEOTIDE SEQUENCE [LARGE SCALE GENOMIC DNA]</scope>
    <source>
        <strain evidence="2 3">DSM 44523</strain>
    </source>
</reference>
<dbReference type="RefSeq" id="WP_073485144.1">
    <property type="nucleotide sequence ID" value="NZ_FQVN01000006.1"/>
</dbReference>
<evidence type="ECO:0000313" key="3">
    <source>
        <dbReference type="Proteomes" id="UP000184501"/>
    </source>
</evidence>
<dbReference type="EMBL" id="FQVN01000006">
    <property type="protein sequence ID" value="SHG01531.1"/>
    <property type="molecule type" value="Genomic_DNA"/>
</dbReference>
<organism evidence="2 3">
    <name type="scientific">Streptoalloteichus hindustanus</name>
    <dbReference type="NCBI Taxonomy" id="2017"/>
    <lineage>
        <taxon>Bacteria</taxon>
        <taxon>Bacillati</taxon>
        <taxon>Actinomycetota</taxon>
        <taxon>Actinomycetes</taxon>
        <taxon>Pseudonocardiales</taxon>
        <taxon>Pseudonocardiaceae</taxon>
        <taxon>Streptoalloteichus</taxon>
    </lineage>
</organism>
<evidence type="ECO:0000313" key="2">
    <source>
        <dbReference type="EMBL" id="SHG01531.1"/>
    </source>
</evidence>